<dbReference type="InterPro" id="IPR050515">
    <property type="entry name" value="Beta-lactam/transpept"/>
</dbReference>
<keyword evidence="9" id="KW-0133">Cell shape</keyword>
<evidence type="ECO:0000256" key="1">
    <source>
        <dbReference type="ARBA" id="ARBA00004167"/>
    </source>
</evidence>
<dbReference type="InterPro" id="IPR036138">
    <property type="entry name" value="PBP_dimer_sf"/>
</dbReference>
<dbReference type="PANTHER" id="PTHR30627">
    <property type="entry name" value="PEPTIDOGLYCAN D,D-TRANSPEPTIDASE"/>
    <property type="match status" value="1"/>
</dbReference>
<dbReference type="Proteomes" id="UP000196102">
    <property type="component" value="Unassembled WGS sequence"/>
</dbReference>
<dbReference type="FunFam" id="3.40.710.10:FF:000024">
    <property type="entry name" value="Penicillin-binding protein 2"/>
    <property type="match status" value="1"/>
</dbReference>
<dbReference type="Gene3D" id="3.40.710.10">
    <property type="entry name" value="DD-peptidase/beta-lactamase superfamily"/>
    <property type="match status" value="1"/>
</dbReference>
<evidence type="ECO:0000256" key="10">
    <source>
        <dbReference type="ARBA" id="ARBA00022984"/>
    </source>
</evidence>
<dbReference type="GO" id="GO:0009002">
    <property type="term" value="F:serine-type D-Ala-D-Ala carboxypeptidase activity"/>
    <property type="evidence" value="ECO:0007669"/>
    <property type="project" value="InterPro"/>
</dbReference>
<keyword evidence="5" id="KW-0121">Carboxypeptidase</keyword>
<keyword evidence="6" id="KW-0645">Protease</keyword>
<keyword evidence="4" id="KW-0997">Cell inner membrane</keyword>
<evidence type="ECO:0000256" key="9">
    <source>
        <dbReference type="ARBA" id="ARBA00022960"/>
    </source>
</evidence>
<evidence type="ECO:0000313" key="16">
    <source>
        <dbReference type="EMBL" id="OUS20222.1"/>
    </source>
</evidence>
<evidence type="ECO:0000259" key="15">
    <source>
        <dbReference type="Pfam" id="PF03717"/>
    </source>
</evidence>
<dbReference type="Pfam" id="PF03717">
    <property type="entry name" value="PBP_dimer"/>
    <property type="match status" value="1"/>
</dbReference>
<evidence type="ECO:0000256" key="5">
    <source>
        <dbReference type="ARBA" id="ARBA00022645"/>
    </source>
</evidence>
<dbReference type="RefSeq" id="WP_303685602.1">
    <property type="nucleotide sequence ID" value="NZ_CAJXYO010000031.1"/>
</dbReference>
<dbReference type="EMBL" id="MAAX01000025">
    <property type="protein sequence ID" value="OUS20222.1"/>
    <property type="molecule type" value="Genomic_DNA"/>
</dbReference>
<gene>
    <name evidence="16" type="ORF">A9Q93_01450</name>
</gene>
<keyword evidence="8" id="KW-0378">Hydrolase</keyword>
<evidence type="ECO:0000256" key="7">
    <source>
        <dbReference type="ARBA" id="ARBA00022692"/>
    </source>
</evidence>
<dbReference type="PANTHER" id="PTHR30627:SF2">
    <property type="entry name" value="PEPTIDOGLYCAN D,D-TRANSPEPTIDASE MRDA"/>
    <property type="match status" value="1"/>
</dbReference>
<dbReference type="Gene3D" id="3.30.1390.30">
    <property type="entry name" value="Penicillin-binding protein 2a, domain 3"/>
    <property type="match status" value="1"/>
</dbReference>
<dbReference type="InterPro" id="IPR001460">
    <property type="entry name" value="PCN-bd_Tpept"/>
</dbReference>
<dbReference type="NCBIfam" id="TIGR03423">
    <property type="entry name" value="pbp2_mrdA"/>
    <property type="match status" value="1"/>
</dbReference>
<comment type="subcellular location">
    <subcellularLocation>
        <location evidence="2">Cell membrane</location>
    </subcellularLocation>
    <subcellularLocation>
        <location evidence="1">Membrane</location>
        <topology evidence="1">Single-pass membrane protein</topology>
    </subcellularLocation>
</comment>
<evidence type="ECO:0000256" key="3">
    <source>
        <dbReference type="ARBA" id="ARBA00022475"/>
    </source>
</evidence>
<dbReference type="InterPro" id="IPR017790">
    <property type="entry name" value="Penicillin-binding_protein_2"/>
</dbReference>
<evidence type="ECO:0000256" key="13">
    <source>
        <dbReference type="ARBA" id="ARBA00023316"/>
    </source>
</evidence>
<protein>
    <submittedName>
        <fullName evidence="16">Penicillin-binding protein 2</fullName>
    </submittedName>
</protein>
<evidence type="ECO:0000256" key="4">
    <source>
        <dbReference type="ARBA" id="ARBA00022519"/>
    </source>
</evidence>
<keyword evidence="10" id="KW-0573">Peptidoglycan synthesis</keyword>
<dbReference type="SUPFAM" id="SSF56519">
    <property type="entry name" value="Penicillin binding protein dimerisation domain"/>
    <property type="match status" value="1"/>
</dbReference>
<dbReference type="GO" id="GO:0008360">
    <property type="term" value="P:regulation of cell shape"/>
    <property type="evidence" value="ECO:0007669"/>
    <property type="project" value="UniProtKB-KW"/>
</dbReference>
<dbReference type="GO" id="GO:0071555">
    <property type="term" value="P:cell wall organization"/>
    <property type="evidence" value="ECO:0007669"/>
    <property type="project" value="UniProtKB-KW"/>
</dbReference>
<evidence type="ECO:0000313" key="17">
    <source>
        <dbReference type="Proteomes" id="UP000196102"/>
    </source>
</evidence>
<dbReference type="GO" id="GO:0006508">
    <property type="term" value="P:proteolysis"/>
    <property type="evidence" value="ECO:0007669"/>
    <property type="project" value="UniProtKB-KW"/>
</dbReference>
<keyword evidence="12" id="KW-0472">Membrane</keyword>
<dbReference type="Gene3D" id="3.90.1310.10">
    <property type="entry name" value="Penicillin-binding protein 2a (Domain 2)"/>
    <property type="match status" value="1"/>
</dbReference>
<keyword evidence="11" id="KW-1133">Transmembrane helix</keyword>
<proteinExistence type="predicted"/>
<dbReference type="SUPFAM" id="SSF56601">
    <property type="entry name" value="beta-lactamase/transpeptidase-like"/>
    <property type="match status" value="1"/>
</dbReference>
<evidence type="ECO:0000256" key="2">
    <source>
        <dbReference type="ARBA" id="ARBA00004236"/>
    </source>
</evidence>
<dbReference type="InterPro" id="IPR012338">
    <property type="entry name" value="Beta-lactam/transpept-like"/>
</dbReference>
<keyword evidence="3" id="KW-1003">Cell membrane</keyword>
<evidence type="ECO:0000256" key="11">
    <source>
        <dbReference type="ARBA" id="ARBA00022989"/>
    </source>
</evidence>
<feature type="domain" description="Penicillin-binding protein dimerisation" evidence="15">
    <location>
        <begin position="47"/>
        <end position="211"/>
    </location>
</feature>
<dbReference type="InterPro" id="IPR005311">
    <property type="entry name" value="PBP_dimer"/>
</dbReference>
<dbReference type="AlphaFoldDB" id="A0A1Z8BCA8"/>
<evidence type="ECO:0000256" key="8">
    <source>
        <dbReference type="ARBA" id="ARBA00022801"/>
    </source>
</evidence>
<sequence length="648" mass="73122">MRKLLLITIVTLVGIIFLGRMIYLQLIISDELSLEAENNSVKTVFQYPERGFIYDRNGKLMVANQVAYDVMVIPRETGEVNLTALSKLLKIEKSRLEKKLADASKWSRKQASVIIPQLTQEEYAPLQEQLRKFPGFYIQRRSLRKYLVDHSASVLGYIREVNQRTIKKDDYYVQGDLAGKSGIELQYEKELRGKKGYKKYTRDHYGRAIESYKNGANDVAPIAGTDLTVTLDKELQEYAEKLMINKRGGIVAIEPKTGEILTLVTAPNYDPSLLMGRDRSKNINAILRDTIRLPDVNRVLQGQYAPGSPFKVINALVGLQEGVVTPQERFSCNHGYNYGGKKKLGCHAHASPLALNRGIAESCNSYFAQVYRRIIESENTAPEGMDIWHDHVTSFGLGDYLGYDLPVGQPGRIPDGDYYTSQYKYKWYAPTTISNAIGQGEVAVTPIQLANMTAAIANRGFYYRPHIIKEMNGAPISNEKYTTKNFTTIDAKHFEPVIEGMNEVYKTGTAKYVQIPGIEICGKTGTVENFAKINGEKKQLTDHSVFIAFAPKDDPKIAIAVFIENGYWGSRYAAKIASLLIEKHIKGEITRTDLENYLLTHSLEYEYAKRISNKPFNINEAIDQGLITDQKEKSLQKLVDSLQIKFLD</sequence>
<dbReference type="GO" id="GO:0005886">
    <property type="term" value="C:plasma membrane"/>
    <property type="evidence" value="ECO:0007669"/>
    <property type="project" value="UniProtKB-SubCell"/>
</dbReference>
<comment type="caution">
    <text evidence="16">The sequence shown here is derived from an EMBL/GenBank/DDBJ whole genome shotgun (WGS) entry which is preliminary data.</text>
</comment>
<dbReference type="GO" id="GO:0071972">
    <property type="term" value="F:peptidoglycan L,D-transpeptidase activity"/>
    <property type="evidence" value="ECO:0007669"/>
    <property type="project" value="TreeGrafter"/>
</dbReference>
<reference evidence="17" key="1">
    <citation type="journal article" date="2017" name="Proc. Natl. Acad. Sci. U.S.A.">
        <title>Simulation of Deepwater Horizon oil plume reveals substrate specialization within a complex community of hydrocarbon-degraders.</title>
        <authorList>
            <person name="Hu P."/>
            <person name="Dubinsky E.A."/>
            <person name="Probst A.J."/>
            <person name="Wang J."/>
            <person name="Sieber C.M.K."/>
            <person name="Tom L.M."/>
            <person name="Gardinali P."/>
            <person name="Banfield J.F."/>
            <person name="Atlas R.M."/>
            <person name="Andersen G.L."/>
        </authorList>
    </citation>
    <scope>NUCLEOTIDE SEQUENCE [LARGE SCALE GENOMIC DNA]</scope>
</reference>
<name>A0A1Z8BCA8_9FLAO</name>
<keyword evidence="13" id="KW-0961">Cell wall biogenesis/degradation</keyword>
<organism evidence="16 17">
    <name type="scientific">Nonlabens dokdonensis</name>
    <dbReference type="NCBI Taxonomy" id="328515"/>
    <lineage>
        <taxon>Bacteria</taxon>
        <taxon>Pseudomonadati</taxon>
        <taxon>Bacteroidota</taxon>
        <taxon>Flavobacteriia</taxon>
        <taxon>Flavobacteriales</taxon>
        <taxon>Flavobacteriaceae</taxon>
        <taxon>Nonlabens</taxon>
    </lineage>
</organism>
<accession>A0A1Z8BCA8</accession>
<dbReference type="GO" id="GO:0009252">
    <property type="term" value="P:peptidoglycan biosynthetic process"/>
    <property type="evidence" value="ECO:0007669"/>
    <property type="project" value="UniProtKB-KW"/>
</dbReference>
<evidence type="ECO:0000256" key="12">
    <source>
        <dbReference type="ARBA" id="ARBA00023136"/>
    </source>
</evidence>
<dbReference type="Pfam" id="PF00905">
    <property type="entry name" value="Transpeptidase"/>
    <property type="match status" value="1"/>
</dbReference>
<evidence type="ECO:0000256" key="6">
    <source>
        <dbReference type="ARBA" id="ARBA00022670"/>
    </source>
</evidence>
<keyword evidence="7" id="KW-0812">Transmembrane</keyword>
<evidence type="ECO:0000259" key="14">
    <source>
        <dbReference type="Pfam" id="PF00905"/>
    </source>
</evidence>
<feature type="domain" description="Penicillin-binding protein transpeptidase" evidence="14">
    <location>
        <begin position="248"/>
        <end position="579"/>
    </location>
</feature>
<dbReference type="GO" id="GO:0008658">
    <property type="term" value="F:penicillin binding"/>
    <property type="evidence" value="ECO:0007669"/>
    <property type="project" value="InterPro"/>
</dbReference>